<evidence type="ECO:0000259" key="2">
    <source>
        <dbReference type="Pfam" id="PF13239"/>
    </source>
</evidence>
<dbReference type="Pfam" id="PF13239">
    <property type="entry name" value="2TM"/>
    <property type="match status" value="1"/>
</dbReference>
<dbReference type="AlphaFoldDB" id="A0A1H6KF56"/>
<keyword evidence="1" id="KW-1133">Transmembrane helix</keyword>
<evidence type="ECO:0000256" key="1">
    <source>
        <dbReference type="SAM" id="Phobius"/>
    </source>
</evidence>
<reference evidence="4" key="1">
    <citation type="submission" date="2016-10" db="EMBL/GenBank/DDBJ databases">
        <authorList>
            <person name="Varghese N."/>
            <person name="Submissions S."/>
        </authorList>
    </citation>
    <scope>NUCLEOTIDE SEQUENCE [LARGE SCALE GENOMIC DNA]</scope>
    <source>
        <strain evidence="4">DSM 19326</strain>
    </source>
</reference>
<keyword evidence="1" id="KW-0812">Transmembrane</keyword>
<dbReference type="Proteomes" id="UP000198555">
    <property type="component" value="Unassembled WGS sequence"/>
</dbReference>
<keyword evidence="1" id="KW-0472">Membrane</keyword>
<feature type="transmembrane region" description="Helical" evidence="1">
    <location>
        <begin position="29"/>
        <end position="50"/>
    </location>
</feature>
<organism evidence="3 4">
    <name type="scientific">Epilithonimonas hominis</name>
    <dbReference type="NCBI Taxonomy" id="420404"/>
    <lineage>
        <taxon>Bacteria</taxon>
        <taxon>Pseudomonadati</taxon>
        <taxon>Bacteroidota</taxon>
        <taxon>Flavobacteriia</taxon>
        <taxon>Flavobacteriales</taxon>
        <taxon>Weeksellaceae</taxon>
        <taxon>Chryseobacterium group</taxon>
        <taxon>Epilithonimonas</taxon>
    </lineage>
</organism>
<dbReference type="EMBL" id="FNWX01000023">
    <property type="protein sequence ID" value="SEH72200.1"/>
    <property type="molecule type" value="Genomic_DNA"/>
</dbReference>
<keyword evidence="4" id="KW-1185">Reference proteome</keyword>
<feature type="transmembrane region" description="Helical" evidence="1">
    <location>
        <begin position="62"/>
        <end position="83"/>
    </location>
</feature>
<dbReference type="STRING" id="420404.SAMN05421793_12315"/>
<dbReference type="RefSeq" id="WP_089770215.1">
    <property type="nucleotide sequence ID" value="NZ_FNWX01000023.1"/>
</dbReference>
<proteinExistence type="predicted"/>
<name>A0A1H6KF56_9FLAO</name>
<sequence>MENRKHEENSDEKLRYQNAQKRVKEIRGFYAHLISYVAVNIVLIIFNVLYHELGYMKIKVNQFYSLIIWGIIVLIHAGFVFVGKDWEQRKIRKLMDKEK</sequence>
<gene>
    <name evidence="3" type="ORF">SAMN05421793_12315</name>
</gene>
<accession>A0A1H6KF56</accession>
<protein>
    <submittedName>
        <fullName evidence="3">2TM domain-containing protein</fullName>
    </submittedName>
</protein>
<evidence type="ECO:0000313" key="3">
    <source>
        <dbReference type="EMBL" id="SEH72200.1"/>
    </source>
</evidence>
<evidence type="ECO:0000313" key="4">
    <source>
        <dbReference type="Proteomes" id="UP000198555"/>
    </source>
</evidence>
<dbReference type="InterPro" id="IPR025698">
    <property type="entry name" value="2TM_dom"/>
</dbReference>
<feature type="domain" description="2TM" evidence="2">
    <location>
        <begin position="17"/>
        <end position="96"/>
    </location>
</feature>